<organism evidence="4 5">
    <name type="scientific">Westerdykella ornata</name>
    <dbReference type="NCBI Taxonomy" id="318751"/>
    <lineage>
        <taxon>Eukaryota</taxon>
        <taxon>Fungi</taxon>
        <taxon>Dikarya</taxon>
        <taxon>Ascomycota</taxon>
        <taxon>Pezizomycotina</taxon>
        <taxon>Dothideomycetes</taxon>
        <taxon>Pleosporomycetidae</taxon>
        <taxon>Pleosporales</taxon>
        <taxon>Sporormiaceae</taxon>
        <taxon>Westerdykella</taxon>
    </lineage>
</organism>
<keyword evidence="5" id="KW-1185">Reference proteome</keyword>
<dbReference type="GO" id="GO:0000785">
    <property type="term" value="C:chromatin"/>
    <property type="evidence" value="ECO:0007669"/>
    <property type="project" value="TreeGrafter"/>
</dbReference>
<dbReference type="Proteomes" id="UP000800097">
    <property type="component" value="Unassembled WGS sequence"/>
</dbReference>
<dbReference type="PANTHER" id="PTHR13395:SF6">
    <property type="entry name" value="SISTER CHROMATID COHESION PROTEIN DCC1"/>
    <property type="match status" value="1"/>
</dbReference>
<sequence>MATQQLQGAVPFSIAHELQQFRLLELPQDLVELLDAPNPPMYAPLRFPLRRSQLPNNSQKPAYAVLCTPHKTFQLRQVQTSNSLFVTRPTDEAHGNQESPVPTTRAVASCAATLELHPSDASPIALLQQTLPFYDAVDGDVYASANRRRKADIFPHLPFSDAECEHAWRTVMAFEHHGSSYRPSASTLAQLWKSVNAAALAEGVKLDGQFLTRDVVDPVAEEGHPESLVRAVLHYLAADEHDHDPVWSCLDRAKTVQFVAKTLLDAKRDGPDYLTADFLDAWKDALPEAWRALAELTAIDGVYELPSSTTIRLKGLGVAATQSETPAAKPSARKWHDKFGRSRKR</sequence>
<evidence type="ECO:0000256" key="3">
    <source>
        <dbReference type="SAM" id="MobiDB-lite"/>
    </source>
</evidence>
<dbReference type="OrthoDB" id="5199543at2759"/>
<reference evidence="4" key="1">
    <citation type="journal article" date="2020" name="Stud. Mycol.">
        <title>101 Dothideomycetes genomes: a test case for predicting lifestyles and emergence of pathogens.</title>
        <authorList>
            <person name="Haridas S."/>
            <person name="Albert R."/>
            <person name="Binder M."/>
            <person name="Bloem J."/>
            <person name="Labutti K."/>
            <person name="Salamov A."/>
            <person name="Andreopoulos B."/>
            <person name="Baker S."/>
            <person name="Barry K."/>
            <person name="Bills G."/>
            <person name="Bluhm B."/>
            <person name="Cannon C."/>
            <person name="Castanera R."/>
            <person name="Culley D."/>
            <person name="Daum C."/>
            <person name="Ezra D."/>
            <person name="Gonzalez J."/>
            <person name="Henrissat B."/>
            <person name="Kuo A."/>
            <person name="Liang C."/>
            <person name="Lipzen A."/>
            <person name="Lutzoni F."/>
            <person name="Magnuson J."/>
            <person name="Mondo S."/>
            <person name="Nolan M."/>
            <person name="Ohm R."/>
            <person name="Pangilinan J."/>
            <person name="Park H.-J."/>
            <person name="Ramirez L."/>
            <person name="Alfaro M."/>
            <person name="Sun H."/>
            <person name="Tritt A."/>
            <person name="Yoshinaga Y."/>
            <person name="Zwiers L.-H."/>
            <person name="Turgeon B."/>
            <person name="Goodwin S."/>
            <person name="Spatafora J."/>
            <person name="Crous P."/>
            <person name="Grigoriev I."/>
        </authorList>
    </citation>
    <scope>NUCLEOTIDE SEQUENCE</scope>
    <source>
        <strain evidence="4">CBS 379.55</strain>
    </source>
</reference>
<evidence type="ECO:0000313" key="4">
    <source>
        <dbReference type="EMBL" id="KAF2279017.1"/>
    </source>
</evidence>
<proteinExistence type="inferred from homology"/>
<dbReference type="PANTHER" id="PTHR13395">
    <property type="entry name" value="SISTER CHROMATID COHESION PROTEIN DCC1-RELATED"/>
    <property type="match status" value="1"/>
</dbReference>
<dbReference type="GO" id="GO:0006260">
    <property type="term" value="P:DNA replication"/>
    <property type="evidence" value="ECO:0007669"/>
    <property type="project" value="UniProtKB-KW"/>
</dbReference>
<evidence type="ECO:0000256" key="2">
    <source>
        <dbReference type="ARBA" id="ARBA00022705"/>
    </source>
</evidence>
<accession>A0A6A6JRJ6</accession>
<evidence type="ECO:0000313" key="5">
    <source>
        <dbReference type="Proteomes" id="UP000800097"/>
    </source>
</evidence>
<feature type="compositionally biased region" description="Basic residues" evidence="3">
    <location>
        <begin position="331"/>
        <end position="345"/>
    </location>
</feature>
<dbReference type="AlphaFoldDB" id="A0A6A6JRJ6"/>
<evidence type="ECO:0000256" key="1">
    <source>
        <dbReference type="ARBA" id="ARBA00007017"/>
    </source>
</evidence>
<dbReference type="EMBL" id="ML986487">
    <property type="protein sequence ID" value="KAF2279017.1"/>
    <property type="molecule type" value="Genomic_DNA"/>
</dbReference>
<dbReference type="RefSeq" id="XP_033656556.1">
    <property type="nucleotide sequence ID" value="XM_033802124.1"/>
</dbReference>
<comment type="similarity">
    <text evidence="1">Belongs to the DCC1 family.</text>
</comment>
<dbReference type="GO" id="GO:0031390">
    <property type="term" value="C:Ctf18 RFC-like complex"/>
    <property type="evidence" value="ECO:0007669"/>
    <property type="project" value="InterPro"/>
</dbReference>
<dbReference type="GO" id="GO:0034088">
    <property type="term" value="P:maintenance of mitotic sister chromatid cohesion"/>
    <property type="evidence" value="ECO:0007669"/>
    <property type="project" value="TreeGrafter"/>
</dbReference>
<protein>
    <submittedName>
        <fullName evidence="4">Sister chromatid cohesion protein-like protein Dcc1</fullName>
    </submittedName>
</protein>
<name>A0A6A6JRJ6_WESOR</name>
<dbReference type="Pfam" id="PF09724">
    <property type="entry name" value="Dcc1"/>
    <property type="match status" value="1"/>
</dbReference>
<gene>
    <name evidence="4" type="ORF">EI97DRAFT_484815</name>
</gene>
<feature type="region of interest" description="Disordered" evidence="3">
    <location>
        <begin position="322"/>
        <end position="345"/>
    </location>
</feature>
<dbReference type="GO" id="GO:0000775">
    <property type="term" value="C:chromosome, centromeric region"/>
    <property type="evidence" value="ECO:0007669"/>
    <property type="project" value="TreeGrafter"/>
</dbReference>
<keyword evidence="2" id="KW-0235">DNA replication</keyword>
<dbReference type="InterPro" id="IPR019128">
    <property type="entry name" value="Dcc1"/>
</dbReference>
<dbReference type="GeneID" id="54555299"/>